<dbReference type="GO" id="GO:0006888">
    <property type="term" value="P:endoplasmic reticulum to Golgi vesicle-mediated transport"/>
    <property type="evidence" value="ECO:0007669"/>
    <property type="project" value="TreeGrafter"/>
</dbReference>
<dbReference type="PANTHER" id="PTHR20913">
    <property type="entry name" value="TBC1 DOMAIN FAMILY MEMBER 20/GTPASE"/>
    <property type="match status" value="1"/>
</dbReference>
<dbReference type="PANTHER" id="PTHR20913:SF7">
    <property type="entry name" value="RE60063P"/>
    <property type="match status" value="1"/>
</dbReference>
<dbReference type="Gene3D" id="1.10.8.1310">
    <property type="match status" value="1"/>
</dbReference>
<organism evidence="4 5">
    <name type="scientific">Allomyces macrogynus (strain ATCC 38327)</name>
    <name type="common">Allomyces javanicus var. macrogynus</name>
    <dbReference type="NCBI Taxonomy" id="578462"/>
    <lineage>
        <taxon>Eukaryota</taxon>
        <taxon>Fungi</taxon>
        <taxon>Fungi incertae sedis</taxon>
        <taxon>Blastocladiomycota</taxon>
        <taxon>Blastocladiomycetes</taxon>
        <taxon>Blastocladiales</taxon>
        <taxon>Blastocladiaceae</taxon>
        <taxon>Allomyces</taxon>
    </lineage>
</organism>
<gene>
    <name evidence="4" type="ORF">AMAG_15217</name>
</gene>
<dbReference type="GO" id="GO:0005096">
    <property type="term" value="F:GTPase activator activity"/>
    <property type="evidence" value="ECO:0007669"/>
    <property type="project" value="UniProtKB-KW"/>
</dbReference>
<dbReference type="VEuPathDB" id="FungiDB:AMAG_15217"/>
<evidence type="ECO:0000313" key="4">
    <source>
        <dbReference type="EMBL" id="KNE70953.1"/>
    </source>
</evidence>
<proteinExistence type="predicted"/>
<feature type="region of interest" description="Disordered" evidence="2">
    <location>
        <begin position="105"/>
        <end position="126"/>
    </location>
</feature>
<dbReference type="Proteomes" id="UP000054350">
    <property type="component" value="Unassembled WGS sequence"/>
</dbReference>
<protein>
    <recommendedName>
        <fullName evidence="3">Rab-GAP TBC domain-containing protein</fullName>
    </recommendedName>
</protein>
<evidence type="ECO:0000256" key="1">
    <source>
        <dbReference type="ARBA" id="ARBA00022468"/>
    </source>
</evidence>
<dbReference type="eggNOG" id="KOG2595">
    <property type="taxonomic scope" value="Eukaryota"/>
</dbReference>
<evidence type="ECO:0000313" key="5">
    <source>
        <dbReference type="Proteomes" id="UP000054350"/>
    </source>
</evidence>
<accession>A0A0L0T850</accession>
<dbReference type="PROSITE" id="PS50086">
    <property type="entry name" value="TBC_RABGAP"/>
    <property type="match status" value="1"/>
</dbReference>
<dbReference type="STRING" id="578462.A0A0L0T850"/>
<dbReference type="SMART" id="SM00164">
    <property type="entry name" value="TBC"/>
    <property type="match status" value="1"/>
</dbReference>
<dbReference type="InterPro" id="IPR000195">
    <property type="entry name" value="Rab-GAP-TBC_dom"/>
</dbReference>
<dbReference type="GO" id="GO:0005789">
    <property type="term" value="C:endoplasmic reticulum membrane"/>
    <property type="evidence" value="ECO:0007669"/>
    <property type="project" value="TreeGrafter"/>
</dbReference>
<name>A0A0L0T850_ALLM3</name>
<reference evidence="5" key="2">
    <citation type="submission" date="2009-11" db="EMBL/GenBank/DDBJ databases">
        <title>The Genome Sequence of Allomyces macrogynus strain ATCC 38327.</title>
        <authorList>
            <consortium name="The Broad Institute Genome Sequencing Platform"/>
            <person name="Russ C."/>
            <person name="Cuomo C."/>
            <person name="Shea T."/>
            <person name="Young S.K."/>
            <person name="Zeng Q."/>
            <person name="Koehrsen M."/>
            <person name="Haas B."/>
            <person name="Borodovsky M."/>
            <person name="Guigo R."/>
            <person name="Alvarado L."/>
            <person name="Berlin A."/>
            <person name="Borenstein D."/>
            <person name="Chen Z."/>
            <person name="Engels R."/>
            <person name="Freedman E."/>
            <person name="Gellesch M."/>
            <person name="Goldberg J."/>
            <person name="Griggs A."/>
            <person name="Gujja S."/>
            <person name="Heiman D."/>
            <person name="Hepburn T."/>
            <person name="Howarth C."/>
            <person name="Jen D."/>
            <person name="Larson L."/>
            <person name="Lewis B."/>
            <person name="Mehta T."/>
            <person name="Park D."/>
            <person name="Pearson M."/>
            <person name="Roberts A."/>
            <person name="Saif S."/>
            <person name="Shenoy N."/>
            <person name="Sisk P."/>
            <person name="Stolte C."/>
            <person name="Sykes S."/>
            <person name="Walk T."/>
            <person name="White J."/>
            <person name="Yandava C."/>
            <person name="Burger G."/>
            <person name="Gray M.W."/>
            <person name="Holland P.W.H."/>
            <person name="King N."/>
            <person name="Lang F.B.F."/>
            <person name="Roger A.J."/>
            <person name="Ruiz-Trillo I."/>
            <person name="Lander E."/>
            <person name="Nusbaum C."/>
        </authorList>
    </citation>
    <scope>NUCLEOTIDE SEQUENCE [LARGE SCALE GENOMIC DNA]</scope>
    <source>
        <strain evidence="5">ATCC 38327</strain>
    </source>
</reference>
<dbReference type="Pfam" id="PF00566">
    <property type="entry name" value="RabGAP-TBC"/>
    <property type="match status" value="1"/>
</dbReference>
<evidence type="ECO:0000256" key="2">
    <source>
        <dbReference type="SAM" id="MobiDB-lite"/>
    </source>
</evidence>
<dbReference type="Gene3D" id="1.10.472.80">
    <property type="entry name" value="Ypt/Rab-GAP domain of gyp1p, domain 3"/>
    <property type="match status" value="1"/>
</dbReference>
<dbReference type="EMBL" id="GG745369">
    <property type="protein sequence ID" value="KNE70953.1"/>
    <property type="molecule type" value="Genomic_DNA"/>
</dbReference>
<feature type="domain" description="Rab-GAP TBC" evidence="3">
    <location>
        <begin position="48"/>
        <end position="262"/>
    </location>
</feature>
<dbReference type="SUPFAM" id="SSF47923">
    <property type="entry name" value="Ypt/Rab-GAP domain of gyp1p"/>
    <property type="match status" value="2"/>
</dbReference>
<keyword evidence="1" id="KW-0343">GTPase activation</keyword>
<evidence type="ECO:0000259" key="3">
    <source>
        <dbReference type="PROSITE" id="PS50086"/>
    </source>
</evidence>
<dbReference type="AlphaFoldDB" id="A0A0L0T850"/>
<dbReference type="InterPro" id="IPR045913">
    <property type="entry name" value="TBC20/Gyp8-like"/>
</dbReference>
<dbReference type="OrthoDB" id="206700at2759"/>
<keyword evidence="5" id="KW-1185">Reference proteome</keyword>
<reference evidence="4 5" key="1">
    <citation type="submission" date="2009-11" db="EMBL/GenBank/DDBJ databases">
        <title>Annotation of Allomyces macrogynus ATCC 38327.</title>
        <authorList>
            <consortium name="The Broad Institute Genome Sequencing Platform"/>
            <person name="Russ C."/>
            <person name="Cuomo C."/>
            <person name="Burger G."/>
            <person name="Gray M.W."/>
            <person name="Holland P.W.H."/>
            <person name="King N."/>
            <person name="Lang F.B.F."/>
            <person name="Roger A.J."/>
            <person name="Ruiz-Trillo I."/>
            <person name="Young S.K."/>
            <person name="Zeng Q."/>
            <person name="Gargeya S."/>
            <person name="Fitzgerald M."/>
            <person name="Haas B."/>
            <person name="Abouelleil A."/>
            <person name="Alvarado L."/>
            <person name="Arachchi H.M."/>
            <person name="Berlin A."/>
            <person name="Chapman S.B."/>
            <person name="Gearin G."/>
            <person name="Goldberg J."/>
            <person name="Griggs A."/>
            <person name="Gujja S."/>
            <person name="Hansen M."/>
            <person name="Heiman D."/>
            <person name="Howarth C."/>
            <person name="Larimer J."/>
            <person name="Lui A."/>
            <person name="MacDonald P.J.P."/>
            <person name="McCowen C."/>
            <person name="Montmayeur A."/>
            <person name="Murphy C."/>
            <person name="Neiman D."/>
            <person name="Pearson M."/>
            <person name="Priest M."/>
            <person name="Roberts A."/>
            <person name="Saif S."/>
            <person name="Shea T."/>
            <person name="Sisk P."/>
            <person name="Stolte C."/>
            <person name="Sykes S."/>
            <person name="Wortman J."/>
            <person name="Nusbaum C."/>
            <person name="Birren B."/>
        </authorList>
    </citation>
    <scope>NUCLEOTIDE SEQUENCE [LARGE SCALE GENOMIC DNA]</scope>
    <source>
        <strain evidence="4 5">ATCC 38327</strain>
    </source>
</reference>
<dbReference type="InterPro" id="IPR035969">
    <property type="entry name" value="Rab-GAP_TBC_sf"/>
</dbReference>
<sequence length="463" mass="51821">MASDDDDGHPIQRLHAHEPTTLEEIELREAIARRDIAKLRAIGATRGFLTRALRRQVWPILLRVDDGEPVPVVPPLDPDDHVKTDYEEQIDKDVRRSFVHFSEEIRTPHAAPSTTNDFGGRDDEDDESKLVEAAKARARIELQRMLVQVVGHHPFLHYYQGLHDICTILLLVLGPTVGTQAARVVSLYYLRDAMHESLHPVMAQMRILLPILRNENPAVFELFQEVELEPHFCLSWITTWFAHDIDRFDGVCRLFDFFLSTNPIMPLYVSAVIVLLQADELLRQDHDFAMVHSFLSKMPKYDSIETWIVHALRLFKKYPIPGIQGITGWAFDDNCAALRFDRDFPGSLRHPYLPIDQIPALMQTTVASLDGTGGAQPFGFRPLPLMKRVGRGYVPVDGDGQTLLLLTALALGILSVSLGLMQQGGGGEFVQAAGIVAKAGVPVVHPEGVAVVRHMVMQALANL</sequence>